<feature type="transmembrane region" description="Helical" evidence="1">
    <location>
        <begin position="121"/>
        <end position="139"/>
    </location>
</feature>
<proteinExistence type="predicted"/>
<feature type="transmembrane region" description="Helical" evidence="1">
    <location>
        <begin position="12"/>
        <end position="36"/>
    </location>
</feature>
<protein>
    <recommendedName>
        <fullName evidence="4">Transmembrane protein</fullName>
    </recommendedName>
</protein>
<dbReference type="Proteomes" id="UP001320831">
    <property type="component" value="Unassembled WGS sequence"/>
</dbReference>
<gene>
    <name evidence="2" type="ORF">N5A92_00800</name>
</gene>
<evidence type="ECO:0008006" key="4">
    <source>
        <dbReference type="Google" id="ProtNLM"/>
    </source>
</evidence>
<feature type="transmembrane region" description="Helical" evidence="1">
    <location>
        <begin position="91"/>
        <end position="115"/>
    </location>
</feature>
<sequence length="151" mass="16295">MRIHQLPAGEWGKVVAIGVVVAVLTGAIMFAGLQAGVSPLPRPLALAFAQTLLGPVPMPVGMLFHVAWVTLMSVVYVVLFRDALTFMRALGLAVVLWLLVLVFFFPFVGWGFFGLSESPRLIVAAAISHLLFAIFLWGLSRLAFSSRTVTG</sequence>
<keyword evidence="3" id="KW-1185">Reference proteome</keyword>
<reference evidence="2 3" key="1">
    <citation type="submission" date="2022-09" db="EMBL/GenBank/DDBJ databases">
        <title>Chelativorans salina sp. nov., a novel slightly halophilic bacterium isolated from a saline lake sediment enrichment.</title>
        <authorList>
            <person name="Gao L."/>
            <person name="Fang B.-Z."/>
            <person name="Li W.-J."/>
        </authorList>
    </citation>
    <scope>NUCLEOTIDE SEQUENCE [LARGE SCALE GENOMIC DNA]</scope>
    <source>
        <strain evidence="2 3">EGI FJ00035</strain>
    </source>
</reference>
<dbReference type="RefSeq" id="WP_260899909.1">
    <property type="nucleotide sequence ID" value="NZ_JAOCZP010000001.1"/>
</dbReference>
<keyword evidence="1" id="KW-0472">Membrane</keyword>
<name>A0ABT2LGG1_9HYPH</name>
<keyword evidence="1" id="KW-1133">Transmembrane helix</keyword>
<organism evidence="2 3">
    <name type="scientific">Chelativorans salis</name>
    <dbReference type="NCBI Taxonomy" id="2978478"/>
    <lineage>
        <taxon>Bacteria</taxon>
        <taxon>Pseudomonadati</taxon>
        <taxon>Pseudomonadota</taxon>
        <taxon>Alphaproteobacteria</taxon>
        <taxon>Hyphomicrobiales</taxon>
        <taxon>Phyllobacteriaceae</taxon>
        <taxon>Chelativorans</taxon>
    </lineage>
</organism>
<comment type="caution">
    <text evidence="2">The sequence shown here is derived from an EMBL/GenBank/DDBJ whole genome shotgun (WGS) entry which is preliminary data.</text>
</comment>
<feature type="transmembrane region" description="Helical" evidence="1">
    <location>
        <begin position="56"/>
        <end position="79"/>
    </location>
</feature>
<evidence type="ECO:0000313" key="2">
    <source>
        <dbReference type="EMBL" id="MCT7373585.1"/>
    </source>
</evidence>
<evidence type="ECO:0000313" key="3">
    <source>
        <dbReference type="Proteomes" id="UP001320831"/>
    </source>
</evidence>
<evidence type="ECO:0000256" key="1">
    <source>
        <dbReference type="SAM" id="Phobius"/>
    </source>
</evidence>
<dbReference type="EMBL" id="JAOCZP010000001">
    <property type="protein sequence ID" value="MCT7373585.1"/>
    <property type="molecule type" value="Genomic_DNA"/>
</dbReference>
<accession>A0ABT2LGG1</accession>
<keyword evidence="1" id="KW-0812">Transmembrane</keyword>